<sequence length="102" mass="11620">MCALAGSVLLTRRCHSTPLTQAPMPRSFLRRLRSQIRQLEGKHPPCSDGKYSWIWDSQPVEPVWELVCTEGAAAAEQKLRAWEGRGAADWHCDSAREWEWAT</sequence>
<gene>
    <name evidence="1" type="ORF">DFH08DRAFT_893431</name>
</gene>
<name>A0AAD6ZDD1_9AGAR</name>
<evidence type="ECO:0000313" key="1">
    <source>
        <dbReference type="EMBL" id="KAJ7315631.1"/>
    </source>
</evidence>
<dbReference type="AlphaFoldDB" id="A0AAD6ZDD1"/>
<dbReference type="Proteomes" id="UP001218218">
    <property type="component" value="Unassembled WGS sequence"/>
</dbReference>
<protein>
    <submittedName>
        <fullName evidence="1">Uncharacterized protein</fullName>
    </submittedName>
</protein>
<proteinExistence type="predicted"/>
<accession>A0AAD6ZDD1</accession>
<organism evidence="1 2">
    <name type="scientific">Mycena albidolilacea</name>
    <dbReference type="NCBI Taxonomy" id="1033008"/>
    <lineage>
        <taxon>Eukaryota</taxon>
        <taxon>Fungi</taxon>
        <taxon>Dikarya</taxon>
        <taxon>Basidiomycota</taxon>
        <taxon>Agaricomycotina</taxon>
        <taxon>Agaricomycetes</taxon>
        <taxon>Agaricomycetidae</taxon>
        <taxon>Agaricales</taxon>
        <taxon>Marasmiineae</taxon>
        <taxon>Mycenaceae</taxon>
        <taxon>Mycena</taxon>
    </lineage>
</organism>
<keyword evidence="2" id="KW-1185">Reference proteome</keyword>
<evidence type="ECO:0000313" key="2">
    <source>
        <dbReference type="Proteomes" id="UP001218218"/>
    </source>
</evidence>
<reference evidence="1" key="1">
    <citation type="submission" date="2023-03" db="EMBL/GenBank/DDBJ databases">
        <title>Massive genome expansion in bonnet fungi (Mycena s.s.) driven by repeated elements and novel gene families across ecological guilds.</title>
        <authorList>
            <consortium name="Lawrence Berkeley National Laboratory"/>
            <person name="Harder C.B."/>
            <person name="Miyauchi S."/>
            <person name="Viragh M."/>
            <person name="Kuo A."/>
            <person name="Thoen E."/>
            <person name="Andreopoulos B."/>
            <person name="Lu D."/>
            <person name="Skrede I."/>
            <person name="Drula E."/>
            <person name="Henrissat B."/>
            <person name="Morin E."/>
            <person name="Kohler A."/>
            <person name="Barry K."/>
            <person name="LaButti K."/>
            <person name="Morin E."/>
            <person name="Salamov A."/>
            <person name="Lipzen A."/>
            <person name="Mereny Z."/>
            <person name="Hegedus B."/>
            <person name="Baldrian P."/>
            <person name="Stursova M."/>
            <person name="Weitz H."/>
            <person name="Taylor A."/>
            <person name="Grigoriev I.V."/>
            <person name="Nagy L.G."/>
            <person name="Martin F."/>
            <person name="Kauserud H."/>
        </authorList>
    </citation>
    <scope>NUCLEOTIDE SEQUENCE</scope>
    <source>
        <strain evidence="1">CBHHK002</strain>
    </source>
</reference>
<dbReference type="EMBL" id="JARIHO010000061">
    <property type="protein sequence ID" value="KAJ7315631.1"/>
    <property type="molecule type" value="Genomic_DNA"/>
</dbReference>
<comment type="caution">
    <text evidence="1">The sequence shown here is derived from an EMBL/GenBank/DDBJ whole genome shotgun (WGS) entry which is preliminary data.</text>
</comment>